<evidence type="ECO:0000256" key="2">
    <source>
        <dbReference type="ARBA" id="ARBA00022730"/>
    </source>
</evidence>
<dbReference type="PANTHER" id="PTHR21368">
    <property type="entry name" value="50S RIBOSOMAL PROTEIN L9"/>
    <property type="match status" value="1"/>
</dbReference>
<dbReference type="Proteomes" id="UP000215383">
    <property type="component" value="Chromosome 1"/>
</dbReference>
<organism evidence="10 11">
    <name type="scientific">Megamonas hypermegale</name>
    <dbReference type="NCBI Taxonomy" id="158847"/>
    <lineage>
        <taxon>Bacteria</taxon>
        <taxon>Bacillati</taxon>
        <taxon>Bacillota</taxon>
        <taxon>Negativicutes</taxon>
        <taxon>Selenomonadales</taxon>
        <taxon>Selenomonadaceae</taxon>
        <taxon>Megamonas</taxon>
    </lineage>
</organism>
<gene>
    <name evidence="7 10" type="primary">rplI</name>
    <name evidence="10" type="ORF">SAMEA4364220_01874</name>
</gene>
<evidence type="ECO:0000259" key="9">
    <source>
        <dbReference type="PROSITE" id="PS00651"/>
    </source>
</evidence>
<keyword evidence="2 7" id="KW-0699">rRNA-binding</keyword>
<dbReference type="Gene3D" id="3.40.5.10">
    <property type="entry name" value="Ribosomal protein L9, N-terminal domain"/>
    <property type="match status" value="1"/>
</dbReference>
<feature type="domain" description="Ribosomal protein L9" evidence="9">
    <location>
        <begin position="13"/>
        <end position="40"/>
    </location>
</feature>
<dbReference type="GO" id="GO:1990904">
    <property type="term" value="C:ribonucleoprotein complex"/>
    <property type="evidence" value="ECO:0007669"/>
    <property type="project" value="UniProtKB-KW"/>
</dbReference>
<dbReference type="NCBIfam" id="TIGR00158">
    <property type="entry name" value="L9"/>
    <property type="match status" value="1"/>
</dbReference>
<comment type="function">
    <text evidence="7">Binds to the 23S rRNA.</text>
</comment>
<evidence type="ECO:0000256" key="6">
    <source>
        <dbReference type="ARBA" id="ARBA00035292"/>
    </source>
</evidence>
<dbReference type="Pfam" id="PF03948">
    <property type="entry name" value="Ribosomal_L9_C"/>
    <property type="match status" value="1"/>
</dbReference>
<evidence type="ECO:0000256" key="5">
    <source>
        <dbReference type="ARBA" id="ARBA00023274"/>
    </source>
</evidence>
<dbReference type="OrthoDB" id="9788336at2"/>
<evidence type="ECO:0000313" key="11">
    <source>
        <dbReference type="Proteomes" id="UP000215383"/>
    </source>
</evidence>
<dbReference type="GO" id="GO:0006412">
    <property type="term" value="P:translation"/>
    <property type="evidence" value="ECO:0007669"/>
    <property type="project" value="UniProtKB-UniRule"/>
</dbReference>
<dbReference type="InterPro" id="IPR036935">
    <property type="entry name" value="Ribosomal_bL9_N_sf"/>
</dbReference>
<dbReference type="AlphaFoldDB" id="A0A239U1U8"/>
<name>A0A239U1U8_9FIRM</name>
<comment type="similarity">
    <text evidence="1 7">Belongs to the bacterial ribosomal protein bL9 family.</text>
</comment>
<accession>A0A239U1U8</accession>
<protein>
    <recommendedName>
        <fullName evidence="6 7">Large ribosomal subunit protein bL9</fullName>
    </recommendedName>
</protein>
<dbReference type="GeneID" id="78507862"/>
<dbReference type="HAMAP" id="MF_00503">
    <property type="entry name" value="Ribosomal_bL9"/>
    <property type="match status" value="1"/>
</dbReference>
<dbReference type="Gene3D" id="3.10.430.100">
    <property type="entry name" value="Ribosomal protein L9, C-terminal domain"/>
    <property type="match status" value="1"/>
</dbReference>
<sequence length="147" mass="16376">MKVIMLQDLKKVGKKGDIVEVAEGYGRNFLIAKKYAVEATKQNLNEARAKQKSAERKKQQANDEARLMAAQLSQVEITIPVRVGEGSKLFGSVTSKDIANTLKEQHNIDIDKRKIEVRSITCLGDYTATIKVHPEISSTITVHVIEK</sequence>
<dbReference type="GO" id="GO:0003735">
    <property type="term" value="F:structural constituent of ribosome"/>
    <property type="evidence" value="ECO:0007669"/>
    <property type="project" value="InterPro"/>
</dbReference>
<dbReference type="SUPFAM" id="SSF55653">
    <property type="entry name" value="Ribosomal protein L9 C-domain"/>
    <property type="match status" value="1"/>
</dbReference>
<keyword evidence="4 7" id="KW-0689">Ribosomal protein</keyword>
<reference evidence="10 11" key="1">
    <citation type="submission" date="2017-06" db="EMBL/GenBank/DDBJ databases">
        <authorList>
            <consortium name="Pathogen Informatics"/>
        </authorList>
    </citation>
    <scope>NUCLEOTIDE SEQUENCE [LARGE SCALE GENOMIC DNA]</scope>
    <source>
        <strain evidence="10 11">NCTC10570</strain>
    </source>
</reference>
<evidence type="ECO:0000256" key="8">
    <source>
        <dbReference type="SAM" id="Coils"/>
    </source>
</evidence>
<dbReference type="PROSITE" id="PS00651">
    <property type="entry name" value="RIBOSOMAL_L9"/>
    <property type="match status" value="1"/>
</dbReference>
<dbReference type="SUPFAM" id="SSF55658">
    <property type="entry name" value="L9 N-domain-like"/>
    <property type="match status" value="1"/>
</dbReference>
<feature type="coiled-coil region" evidence="8">
    <location>
        <begin position="37"/>
        <end position="71"/>
    </location>
</feature>
<dbReference type="InterPro" id="IPR020594">
    <property type="entry name" value="Ribosomal_bL9_bac/chp"/>
</dbReference>
<proteinExistence type="inferred from homology"/>
<keyword evidence="3 7" id="KW-0694">RNA-binding</keyword>
<dbReference type="RefSeq" id="WP_027889031.1">
    <property type="nucleotide sequence ID" value="NZ_CALXYH010000014.1"/>
</dbReference>
<evidence type="ECO:0000313" key="10">
    <source>
        <dbReference type="EMBL" id="SNV03815.1"/>
    </source>
</evidence>
<evidence type="ECO:0000256" key="7">
    <source>
        <dbReference type="HAMAP-Rule" id="MF_00503"/>
    </source>
</evidence>
<dbReference type="InterPro" id="IPR020070">
    <property type="entry name" value="Ribosomal_bL9_N"/>
</dbReference>
<dbReference type="InterPro" id="IPR036791">
    <property type="entry name" value="Ribosomal_bL9_C_sf"/>
</dbReference>
<dbReference type="InterPro" id="IPR000244">
    <property type="entry name" value="Ribosomal_bL9"/>
</dbReference>
<dbReference type="InterPro" id="IPR009027">
    <property type="entry name" value="Ribosomal_bL9/RNase_H1_N"/>
</dbReference>
<keyword evidence="11" id="KW-1185">Reference proteome</keyword>
<dbReference type="GO" id="GO:0005840">
    <property type="term" value="C:ribosome"/>
    <property type="evidence" value="ECO:0007669"/>
    <property type="project" value="UniProtKB-KW"/>
</dbReference>
<keyword evidence="5 7" id="KW-0687">Ribonucleoprotein</keyword>
<evidence type="ECO:0000256" key="4">
    <source>
        <dbReference type="ARBA" id="ARBA00022980"/>
    </source>
</evidence>
<keyword evidence="8" id="KW-0175">Coiled coil</keyword>
<dbReference type="eggNOG" id="COG0359">
    <property type="taxonomic scope" value="Bacteria"/>
</dbReference>
<evidence type="ECO:0000256" key="1">
    <source>
        <dbReference type="ARBA" id="ARBA00010605"/>
    </source>
</evidence>
<dbReference type="EMBL" id="LT906446">
    <property type="protein sequence ID" value="SNV03815.1"/>
    <property type="molecule type" value="Genomic_DNA"/>
</dbReference>
<evidence type="ECO:0000256" key="3">
    <source>
        <dbReference type="ARBA" id="ARBA00022884"/>
    </source>
</evidence>
<dbReference type="Pfam" id="PF01281">
    <property type="entry name" value="Ribosomal_L9_N"/>
    <property type="match status" value="1"/>
</dbReference>
<dbReference type="InterPro" id="IPR020069">
    <property type="entry name" value="Ribosomal_bL9_C"/>
</dbReference>
<dbReference type="GO" id="GO:0019843">
    <property type="term" value="F:rRNA binding"/>
    <property type="evidence" value="ECO:0007669"/>
    <property type="project" value="UniProtKB-UniRule"/>
</dbReference>